<evidence type="ECO:0000256" key="4">
    <source>
        <dbReference type="ARBA" id="ARBA00022692"/>
    </source>
</evidence>
<evidence type="ECO:0000256" key="7">
    <source>
        <dbReference type="SAM" id="MobiDB-lite"/>
    </source>
</evidence>
<dbReference type="GeneID" id="11472511"/>
<dbReference type="GO" id="GO:0015174">
    <property type="term" value="F:basic amino acid transmembrane transporter activity"/>
    <property type="evidence" value="ECO:0007669"/>
    <property type="project" value="TreeGrafter"/>
</dbReference>
<dbReference type="InterPro" id="IPR011701">
    <property type="entry name" value="MFS"/>
</dbReference>
<feature type="transmembrane region" description="Helical" evidence="8">
    <location>
        <begin position="377"/>
        <end position="398"/>
    </location>
</feature>
<dbReference type="Pfam" id="PF07690">
    <property type="entry name" value="MFS_1"/>
    <property type="match status" value="1"/>
</dbReference>
<accession>G8JTK8</accession>
<evidence type="ECO:0000256" key="3">
    <source>
        <dbReference type="ARBA" id="ARBA00022448"/>
    </source>
</evidence>
<proteinExistence type="inferred from homology"/>
<feature type="transmembrane region" description="Helical" evidence="8">
    <location>
        <begin position="305"/>
        <end position="329"/>
    </location>
</feature>
<evidence type="ECO:0000256" key="5">
    <source>
        <dbReference type="ARBA" id="ARBA00022989"/>
    </source>
</evidence>
<feature type="region of interest" description="Disordered" evidence="7">
    <location>
        <begin position="24"/>
        <end position="60"/>
    </location>
</feature>
<dbReference type="eggNOG" id="KOG0254">
    <property type="taxonomic scope" value="Eukaryota"/>
</dbReference>
<dbReference type="InterPro" id="IPR020846">
    <property type="entry name" value="MFS_dom"/>
</dbReference>
<dbReference type="Gene3D" id="1.20.1250.20">
    <property type="entry name" value="MFS general substrate transporter like domains"/>
    <property type="match status" value="1"/>
</dbReference>
<dbReference type="KEGG" id="erc:Ecym_4298"/>
<feature type="transmembrane region" description="Helical" evidence="8">
    <location>
        <begin position="514"/>
        <end position="540"/>
    </location>
</feature>
<dbReference type="PANTHER" id="PTHR23501">
    <property type="entry name" value="MAJOR FACILITATOR SUPERFAMILY"/>
    <property type="match status" value="1"/>
</dbReference>
<keyword evidence="11" id="KW-1185">Reference proteome</keyword>
<dbReference type="RefSeq" id="XP_003646178.1">
    <property type="nucleotide sequence ID" value="XM_003646130.1"/>
</dbReference>
<dbReference type="InterPro" id="IPR036259">
    <property type="entry name" value="MFS_trans_sf"/>
</dbReference>
<evidence type="ECO:0000256" key="8">
    <source>
        <dbReference type="SAM" id="Phobius"/>
    </source>
</evidence>
<feature type="transmembrane region" description="Helical" evidence="8">
    <location>
        <begin position="350"/>
        <end position="371"/>
    </location>
</feature>
<feature type="domain" description="Major facilitator superfamily (MFS) profile" evidence="9">
    <location>
        <begin position="154"/>
        <end position="654"/>
    </location>
</feature>
<dbReference type="AlphaFoldDB" id="G8JTK8"/>
<dbReference type="PANTHER" id="PTHR23501:SF191">
    <property type="entry name" value="VACUOLAR BASIC AMINO ACID TRANSPORTER 4"/>
    <property type="match status" value="1"/>
</dbReference>
<feature type="transmembrane region" description="Helical" evidence="8">
    <location>
        <begin position="188"/>
        <end position="207"/>
    </location>
</feature>
<reference evidence="11" key="1">
    <citation type="journal article" date="2012" name="G3 (Bethesda)">
        <title>Pichia sorbitophila, an interspecies yeast hybrid reveals early steps of genome resolution following polyploidization.</title>
        <authorList>
            <person name="Leh Louis V."/>
            <person name="Despons L."/>
            <person name="Friedrich A."/>
            <person name="Martin T."/>
            <person name="Durrens P."/>
            <person name="Casaregola S."/>
            <person name="Neuveglise C."/>
            <person name="Fairhead C."/>
            <person name="Marck C."/>
            <person name="Cruz J.A."/>
            <person name="Straub M.L."/>
            <person name="Kugler V."/>
            <person name="Sacerdot C."/>
            <person name="Uzunov Z."/>
            <person name="Thierry A."/>
            <person name="Weiss S."/>
            <person name="Bleykasten C."/>
            <person name="De Montigny J."/>
            <person name="Jacques N."/>
            <person name="Jung P."/>
            <person name="Lemaire M."/>
            <person name="Mallet S."/>
            <person name="Morel G."/>
            <person name="Richard G.F."/>
            <person name="Sarkar A."/>
            <person name="Savel G."/>
            <person name="Schacherer J."/>
            <person name="Seret M.L."/>
            <person name="Talla E."/>
            <person name="Samson G."/>
            <person name="Jubin C."/>
            <person name="Poulain J."/>
            <person name="Vacherie B."/>
            <person name="Barbe V."/>
            <person name="Pelletier E."/>
            <person name="Sherman D.J."/>
            <person name="Westhof E."/>
            <person name="Weissenbach J."/>
            <person name="Baret P.V."/>
            <person name="Wincker P."/>
            <person name="Gaillardin C."/>
            <person name="Dujon B."/>
            <person name="Souciet J.L."/>
        </authorList>
    </citation>
    <scope>NUCLEOTIDE SEQUENCE [LARGE SCALE GENOMIC DNA]</scope>
    <source>
        <strain evidence="11">CBS 270.75 / DBVPG 7215 / KCTC 17166 / NRRL Y-17582</strain>
    </source>
</reference>
<name>G8JTK8_ERECY</name>
<feature type="transmembrane region" description="Helical" evidence="8">
    <location>
        <begin position="219"/>
        <end position="242"/>
    </location>
</feature>
<dbReference type="OrthoDB" id="3437016at2759"/>
<dbReference type="InParanoid" id="G8JTK8"/>
<dbReference type="PROSITE" id="PS50850">
    <property type="entry name" value="MFS"/>
    <property type="match status" value="1"/>
</dbReference>
<comment type="subcellular location">
    <subcellularLocation>
        <location evidence="1">Endomembrane system</location>
        <topology evidence="1">Multi-pass membrane protein</topology>
    </subcellularLocation>
</comment>
<dbReference type="Gene3D" id="1.20.1720.10">
    <property type="entry name" value="Multidrug resistance protein D"/>
    <property type="match status" value="1"/>
</dbReference>
<dbReference type="Proteomes" id="UP000006790">
    <property type="component" value="Chromosome 4"/>
</dbReference>
<feature type="transmembrane region" description="Helical" evidence="8">
    <location>
        <begin position="280"/>
        <end position="299"/>
    </location>
</feature>
<keyword evidence="4 8" id="KW-0812">Transmembrane</keyword>
<keyword evidence="3" id="KW-0813">Transport</keyword>
<evidence type="ECO:0000256" key="1">
    <source>
        <dbReference type="ARBA" id="ARBA00004127"/>
    </source>
</evidence>
<organism evidence="10 11">
    <name type="scientific">Eremothecium cymbalariae (strain CBS 270.75 / DBVPG 7215 / KCTC 17166 / NRRL Y-17582)</name>
    <name type="common">Yeast</name>
    <dbReference type="NCBI Taxonomy" id="931890"/>
    <lineage>
        <taxon>Eukaryota</taxon>
        <taxon>Fungi</taxon>
        <taxon>Dikarya</taxon>
        <taxon>Ascomycota</taxon>
        <taxon>Saccharomycotina</taxon>
        <taxon>Saccharomycetes</taxon>
        <taxon>Saccharomycetales</taxon>
        <taxon>Saccharomycetaceae</taxon>
        <taxon>Eremothecium</taxon>
    </lineage>
</organism>
<protein>
    <recommendedName>
        <fullName evidence="9">Major facilitator superfamily (MFS) profile domain-containing protein</fullName>
    </recommendedName>
</protein>
<evidence type="ECO:0000259" key="9">
    <source>
        <dbReference type="PROSITE" id="PS50850"/>
    </source>
</evidence>
<dbReference type="EMBL" id="CP002500">
    <property type="protein sequence ID" value="AET39361.1"/>
    <property type="molecule type" value="Genomic_DNA"/>
</dbReference>
<dbReference type="FunCoup" id="G8JTK8">
    <property type="interactions" value="35"/>
</dbReference>
<dbReference type="GO" id="GO:0012505">
    <property type="term" value="C:endomembrane system"/>
    <property type="evidence" value="ECO:0007669"/>
    <property type="project" value="UniProtKB-SubCell"/>
</dbReference>
<sequence length="678" mass="74637">MGRKRSGIKTKERNRLKEFAKLKGRQRTLKSDEAGETYLGDKSNTISFGPYSRSSDESQGETIPFLTRIDKNVIQDTSSGRPGFVINKLEVQELSLGSAGSQSTTILNSSYGSTSTTVTPDSNKNGNVFIRSSSVEVGNIGDSQNISQIRFAAIVSSLVVGVFLGSLDGTILSTLLDYIASEFEALPYISWIAASYLLSACIFQPLYGKLSDIFGRKAILLFSNLMFGLGCLVCGTAPTVWWLLAGRFVAGIGGGGLTSMPSIIISDIVPLRSRASYQDLFNICYVLGITLGGSMGGWLAEYGGWRLVFLLQVVAALISGCFIQAFLILPKVHHGNGIALANKESLKTKLYMMDWLGTFCLVIFLASLTLTCSLVDLNFNFLLLLILLMFVSGYYFVYHELNIAADPILSVHLLTDRNVLASSLANFFCMLNDVLTIFYVPMYFASVLYMGPKEIGKRTIISFLGTSIGSFGTGYYIKRRGKYRTFICLACIIGILGQLQIALIKPSISTWRQYLLLLIPILYTTTVRTSLLISLIAAVPYKNQTAAASISYTFRSTGAILGASLGGGIFRSSLKSLLNTNIMPLESEIHPKSQLLHIIDKATHSTDWVHRESPEYAIPILISCYHYVCKRIFTFSVVCVLFTSISCYFLKEYPVHASQPQEYISQDSMDTYNDQTPK</sequence>
<keyword evidence="5 8" id="KW-1133">Transmembrane helix</keyword>
<feature type="transmembrane region" description="Helical" evidence="8">
    <location>
        <begin position="632"/>
        <end position="650"/>
    </location>
</feature>
<dbReference type="GO" id="GO:0000329">
    <property type="term" value="C:fungal-type vacuole membrane"/>
    <property type="evidence" value="ECO:0007669"/>
    <property type="project" value="TreeGrafter"/>
</dbReference>
<dbReference type="HOGENOM" id="CLU_000960_22_3_1"/>
<feature type="transmembrane region" description="Helical" evidence="8">
    <location>
        <begin position="151"/>
        <end position="176"/>
    </location>
</feature>
<feature type="transmembrane region" description="Helical" evidence="8">
    <location>
        <begin position="419"/>
        <end position="440"/>
    </location>
</feature>
<gene>
    <name evidence="10" type="ordered locus">Ecym_4298</name>
</gene>
<keyword evidence="6 8" id="KW-0472">Membrane</keyword>
<evidence type="ECO:0000256" key="6">
    <source>
        <dbReference type="ARBA" id="ARBA00023136"/>
    </source>
</evidence>
<feature type="transmembrane region" description="Helical" evidence="8">
    <location>
        <begin position="460"/>
        <end position="477"/>
    </location>
</feature>
<comment type="similarity">
    <text evidence="2">Belongs to the major facilitator superfamily.</text>
</comment>
<feature type="transmembrane region" description="Helical" evidence="8">
    <location>
        <begin position="248"/>
        <end position="268"/>
    </location>
</feature>
<evidence type="ECO:0000256" key="2">
    <source>
        <dbReference type="ARBA" id="ARBA00008335"/>
    </source>
</evidence>
<evidence type="ECO:0000313" key="10">
    <source>
        <dbReference type="EMBL" id="AET39361.1"/>
    </source>
</evidence>
<dbReference type="OMA" id="GIANIWY"/>
<evidence type="ECO:0000313" key="11">
    <source>
        <dbReference type="Proteomes" id="UP000006790"/>
    </source>
</evidence>
<feature type="transmembrane region" description="Helical" evidence="8">
    <location>
        <begin position="486"/>
        <end position="508"/>
    </location>
</feature>
<dbReference type="SUPFAM" id="SSF103473">
    <property type="entry name" value="MFS general substrate transporter"/>
    <property type="match status" value="1"/>
</dbReference>